<dbReference type="GO" id="GO:0004175">
    <property type="term" value="F:endopeptidase activity"/>
    <property type="evidence" value="ECO:0007669"/>
    <property type="project" value="UniProtKB-ARBA"/>
</dbReference>
<protein>
    <submittedName>
        <fullName evidence="3">Abortive infection protein</fullName>
    </submittedName>
</protein>
<dbReference type="EMBL" id="DF820461">
    <property type="protein sequence ID" value="GAK54422.1"/>
    <property type="molecule type" value="Genomic_DNA"/>
</dbReference>
<feature type="transmembrane region" description="Helical" evidence="1">
    <location>
        <begin position="85"/>
        <end position="106"/>
    </location>
</feature>
<evidence type="ECO:0000259" key="2">
    <source>
        <dbReference type="Pfam" id="PF02517"/>
    </source>
</evidence>
<dbReference type="Pfam" id="PF02517">
    <property type="entry name" value="Rce1-like"/>
    <property type="match status" value="1"/>
</dbReference>
<sequence>MELQDISPQRVTPAAPTFGESIGIYLLSGALLIVFGAQIQQRHLFLGLFVTEIFFVVGPAVVYALSCRYDLRRAFSLFPASLKTALLSVVIASAGFVLVGMIAALQEYIFPRSPEYQAAWETLLQKFLAFPLGVTLAVVAVLPGICEELFFRGFVLRGVRQRCSDEFAIILVGLLFGAFHFDPYRFFPTSLLGMLFGYMVVKTGSLIPGMIAHVVNNSVAMLLSFAAQTLSAQADASFSPFAAEKEFLSLSSLLAALPVACIAAGVLWLGLRALPAVAQVSDGFSPELALFSPESQTDEEHQLPPANLLIEEEK</sequence>
<feature type="transmembrane region" description="Helical" evidence="1">
    <location>
        <begin position="21"/>
        <end position="39"/>
    </location>
</feature>
<dbReference type="GO" id="GO:0080120">
    <property type="term" value="P:CAAX-box protein maturation"/>
    <property type="evidence" value="ECO:0007669"/>
    <property type="project" value="UniProtKB-ARBA"/>
</dbReference>
<keyword evidence="4" id="KW-1185">Reference proteome</keyword>
<dbReference type="PANTHER" id="PTHR43592">
    <property type="entry name" value="CAAX AMINO TERMINAL PROTEASE"/>
    <property type="match status" value="1"/>
</dbReference>
<feature type="transmembrane region" description="Helical" evidence="1">
    <location>
        <begin position="126"/>
        <end position="146"/>
    </location>
</feature>
<feature type="transmembrane region" description="Helical" evidence="1">
    <location>
        <begin position="45"/>
        <end position="65"/>
    </location>
</feature>
<dbReference type="STRING" id="1499966.U14_05707"/>
<evidence type="ECO:0000256" key="1">
    <source>
        <dbReference type="SAM" id="Phobius"/>
    </source>
</evidence>
<reference evidence="3" key="1">
    <citation type="journal article" date="2015" name="PeerJ">
        <title>First genomic representation of candidate bacterial phylum KSB3 points to enhanced environmental sensing as a trigger of wastewater bulking.</title>
        <authorList>
            <person name="Sekiguchi Y."/>
            <person name="Ohashi A."/>
            <person name="Parks D.H."/>
            <person name="Yamauchi T."/>
            <person name="Tyson G.W."/>
            <person name="Hugenholtz P."/>
        </authorList>
    </citation>
    <scope>NUCLEOTIDE SEQUENCE [LARGE SCALE GENOMIC DNA]</scope>
</reference>
<keyword evidence="1" id="KW-1133">Transmembrane helix</keyword>
<dbReference type="InterPro" id="IPR003675">
    <property type="entry name" value="Rce1/LyrA-like_dom"/>
</dbReference>
<feature type="transmembrane region" description="Helical" evidence="1">
    <location>
        <begin position="247"/>
        <end position="271"/>
    </location>
</feature>
<feature type="domain" description="CAAX prenyl protease 2/Lysostaphin resistance protein A-like" evidence="2">
    <location>
        <begin position="134"/>
        <end position="218"/>
    </location>
</feature>
<proteinExistence type="predicted"/>
<evidence type="ECO:0000313" key="4">
    <source>
        <dbReference type="Proteomes" id="UP000030700"/>
    </source>
</evidence>
<dbReference type="Proteomes" id="UP000030700">
    <property type="component" value="Unassembled WGS sequence"/>
</dbReference>
<gene>
    <name evidence="3" type="ORF">U14_05707</name>
</gene>
<feature type="transmembrane region" description="Helical" evidence="1">
    <location>
        <begin position="206"/>
        <end position="226"/>
    </location>
</feature>
<dbReference type="PANTHER" id="PTHR43592:SF7">
    <property type="entry name" value="CAAX AMINO TERMINAL PROTEASE FAMILY PROTEIN"/>
    <property type="match status" value="1"/>
</dbReference>
<dbReference type="HOGENOM" id="CLU_867819_0_0_0"/>
<dbReference type="AlphaFoldDB" id="A0A081BSP1"/>
<keyword evidence="1" id="KW-0472">Membrane</keyword>
<keyword evidence="1" id="KW-0812">Transmembrane</keyword>
<name>A0A081BSP1_9BACT</name>
<accession>A0A081BSP1</accession>
<organism evidence="3">
    <name type="scientific">Candidatus Moduliflexus flocculans</name>
    <dbReference type="NCBI Taxonomy" id="1499966"/>
    <lineage>
        <taxon>Bacteria</taxon>
        <taxon>Candidatus Moduliflexota</taxon>
        <taxon>Candidatus Moduliflexia</taxon>
        <taxon>Candidatus Moduliflexales</taxon>
        <taxon>Candidatus Moduliflexaceae</taxon>
    </lineage>
</organism>
<feature type="transmembrane region" description="Helical" evidence="1">
    <location>
        <begin position="167"/>
        <end position="186"/>
    </location>
</feature>
<evidence type="ECO:0000313" key="3">
    <source>
        <dbReference type="EMBL" id="GAK54422.1"/>
    </source>
</evidence>